<dbReference type="Proteomes" id="UP000054549">
    <property type="component" value="Unassembled WGS sequence"/>
</dbReference>
<feature type="non-terminal residue" evidence="1">
    <location>
        <position position="188"/>
    </location>
</feature>
<dbReference type="AlphaFoldDB" id="A0A0C2WMV2"/>
<dbReference type="InParanoid" id="A0A0C2WMV2"/>
<dbReference type="EMBL" id="KN818349">
    <property type="protein sequence ID" value="KIL58031.1"/>
    <property type="molecule type" value="Genomic_DNA"/>
</dbReference>
<evidence type="ECO:0000313" key="1">
    <source>
        <dbReference type="EMBL" id="KIL58031.1"/>
    </source>
</evidence>
<organism evidence="1 2">
    <name type="scientific">Amanita muscaria (strain Koide BX008)</name>
    <dbReference type="NCBI Taxonomy" id="946122"/>
    <lineage>
        <taxon>Eukaryota</taxon>
        <taxon>Fungi</taxon>
        <taxon>Dikarya</taxon>
        <taxon>Basidiomycota</taxon>
        <taxon>Agaricomycotina</taxon>
        <taxon>Agaricomycetes</taxon>
        <taxon>Agaricomycetidae</taxon>
        <taxon>Agaricales</taxon>
        <taxon>Pluteineae</taxon>
        <taxon>Amanitaceae</taxon>
        <taxon>Amanita</taxon>
    </lineage>
</organism>
<dbReference type="HOGENOM" id="CLU_021108_5_1_1"/>
<proteinExistence type="predicted"/>
<protein>
    <submittedName>
        <fullName evidence="1">Uncharacterized protein</fullName>
    </submittedName>
</protein>
<reference evidence="1 2" key="1">
    <citation type="submission" date="2014-04" db="EMBL/GenBank/DDBJ databases">
        <title>Evolutionary Origins and Diversification of the Mycorrhizal Mutualists.</title>
        <authorList>
            <consortium name="DOE Joint Genome Institute"/>
            <consortium name="Mycorrhizal Genomics Consortium"/>
            <person name="Kohler A."/>
            <person name="Kuo A."/>
            <person name="Nagy L.G."/>
            <person name="Floudas D."/>
            <person name="Copeland A."/>
            <person name="Barry K.W."/>
            <person name="Cichocki N."/>
            <person name="Veneault-Fourrey C."/>
            <person name="LaButti K."/>
            <person name="Lindquist E.A."/>
            <person name="Lipzen A."/>
            <person name="Lundell T."/>
            <person name="Morin E."/>
            <person name="Murat C."/>
            <person name="Riley R."/>
            <person name="Ohm R."/>
            <person name="Sun H."/>
            <person name="Tunlid A."/>
            <person name="Henrissat B."/>
            <person name="Grigoriev I.V."/>
            <person name="Hibbett D.S."/>
            <person name="Martin F."/>
        </authorList>
    </citation>
    <scope>NUCLEOTIDE SEQUENCE [LARGE SCALE GENOMIC DNA]</scope>
    <source>
        <strain evidence="1 2">Koide BX008</strain>
    </source>
</reference>
<sequence length="188" mass="21712">MIDPVQTTSSPRTIAEKYTRTMLKCLTGYPLYEPTPFSEFSEEYLREGIRAGDVGFITEDGTFDFLFNIRPSQNEINSPNLQSLILQESEDVRVSLTEKLCLQRAISTIPSKRKDLIHGNRYTCSEPEGAILELPEGATRFEVRNKLLFKELAIHRGVEWYKYTMERERDITNGSLYLVTSYTKATHW</sequence>
<dbReference type="OrthoDB" id="3030604at2759"/>
<keyword evidence="2" id="KW-1185">Reference proteome</keyword>
<gene>
    <name evidence="1" type="ORF">M378DRAFT_87041</name>
</gene>
<accession>A0A0C2WMV2</accession>
<evidence type="ECO:0000313" key="2">
    <source>
        <dbReference type="Proteomes" id="UP000054549"/>
    </source>
</evidence>
<name>A0A0C2WMV2_AMAMK</name>